<dbReference type="Gene3D" id="3.60.15.10">
    <property type="entry name" value="Ribonuclease Z/Hydroxyacylglutathione hydrolase-like"/>
    <property type="match status" value="1"/>
</dbReference>
<gene>
    <name evidence="2" type="ORF">ACFSKV_05075</name>
</gene>
<dbReference type="RefSeq" id="WP_380800810.1">
    <property type="nucleotide sequence ID" value="NZ_JBHUIV010000010.1"/>
</dbReference>
<organism evidence="2 3">
    <name type="scientific">Shivajiella indica</name>
    <dbReference type="NCBI Taxonomy" id="872115"/>
    <lineage>
        <taxon>Bacteria</taxon>
        <taxon>Pseudomonadati</taxon>
        <taxon>Bacteroidota</taxon>
        <taxon>Cytophagia</taxon>
        <taxon>Cytophagales</taxon>
        <taxon>Cyclobacteriaceae</taxon>
        <taxon>Shivajiella</taxon>
    </lineage>
</organism>
<keyword evidence="3" id="KW-1185">Reference proteome</keyword>
<sequence length="364" mass="41893">MLIFLSIILLLAIGIFLFLLHPKSGKAPSGERLAKFQQSPNFKNGKFENFTFTPMFAEGTSMMGLLYDQLFKKHPDREPNGFIPSVKIDLHQLEREENILIWFGHSSYFMQIEGKRFLIDPVFSGNASPVPGSVKAFQGTDPYTVADIPEIDYLLITHDHYDHLDYETIRDIKHNVKKVICGLGVGSHLEYWGYASNMIIEKDWDQTIEFQDLKIHTAKARHFSGRTFSRNNTLWLSFVVETPIRKIYVGGDSGYDTHLAEIGALHGPIDLAILDNGQYNQAWRNIHFFPEETVKAALDLKAKSLMPVHSSKFALSMHPWYEPISEVYQFSKQYQMQLKTPIIGEKVWLDDANQVFTNWWEEVD</sequence>
<evidence type="ECO:0000313" key="2">
    <source>
        <dbReference type="EMBL" id="MFD2200929.1"/>
    </source>
</evidence>
<dbReference type="PANTHER" id="PTHR15032:SF4">
    <property type="entry name" value="N-ACYL-PHOSPHATIDYLETHANOLAMINE-HYDROLYZING PHOSPHOLIPASE D"/>
    <property type="match status" value="1"/>
</dbReference>
<reference evidence="3" key="1">
    <citation type="journal article" date="2019" name="Int. J. Syst. Evol. Microbiol.">
        <title>The Global Catalogue of Microorganisms (GCM) 10K type strain sequencing project: providing services to taxonomists for standard genome sequencing and annotation.</title>
        <authorList>
            <consortium name="The Broad Institute Genomics Platform"/>
            <consortium name="The Broad Institute Genome Sequencing Center for Infectious Disease"/>
            <person name="Wu L."/>
            <person name="Ma J."/>
        </authorList>
    </citation>
    <scope>NUCLEOTIDE SEQUENCE [LARGE SCALE GENOMIC DNA]</scope>
    <source>
        <strain evidence="3">KCTC 19812</strain>
    </source>
</reference>
<dbReference type="PANTHER" id="PTHR15032">
    <property type="entry name" value="N-ACYL-PHOSPHATIDYLETHANOLAMINE-HYDROLYZING PHOSPHOLIPASE D"/>
    <property type="match status" value="1"/>
</dbReference>
<dbReference type="InterPro" id="IPR001279">
    <property type="entry name" value="Metallo-B-lactamas"/>
</dbReference>
<name>A0ABW5B640_9BACT</name>
<comment type="caution">
    <text evidence="2">The sequence shown here is derived from an EMBL/GenBank/DDBJ whole genome shotgun (WGS) entry which is preliminary data.</text>
</comment>
<dbReference type="Pfam" id="PF12706">
    <property type="entry name" value="Lactamase_B_2"/>
    <property type="match status" value="1"/>
</dbReference>
<dbReference type="SUPFAM" id="SSF56281">
    <property type="entry name" value="Metallo-hydrolase/oxidoreductase"/>
    <property type="match status" value="1"/>
</dbReference>
<feature type="domain" description="Metallo-beta-lactamase" evidence="1">
    <location>
        <begin position="116"/>
        <end position="309"/>
    </location>
</feature>
<evidence type="ECO:0000259" key="1">
    <source>
        <dbReference type="Pfam" id="PF12706"/>
    </source>
</evidence>
<protein>
    <submittedName>
        <fullName evidence="2">MBL fold metallo-hydrolase</fullName>
    </submittedName>
</protein>
<accession>A0ABW5B640</accession>
<dbReference type="Proteomes" id="UP001597414">
    <property type="component" value="Unassembled WGS sequence"/>
</dbReference>
<proteinExistence type="predicted"/>
<evidence type="ECO:0000313" key="3">
    <source>
        <dbReference type="Proteomes" id="UP001597414"/>
    </source>
</evidence>
<dbReference type="EMBL" id="JBHUIV010000010">
    <property type="protein sequence ID" value="MFD2200929.1"/>
    <property type="molecule type" value="Genomic_DNA"/>
</dbReference>
<dbReference type="InterPro" id="IPR036866">
    <property type="entry name" value="RibonucZ/Hydroxyglut_hydro"/>
</dbReference>